<protein>
    <submittedName>
        <fullName evidence="2">Uncharacterized protein</fullName>
    </submittedName>
</protein>
<feature type="chain" id="PRO_5014968389" evidence="1">
    <location>
        <begin position="28"/>
        <end position="177"/>
    </location>
</feature>
<proteinExistence type="predicted"/>
<evidence type="ECO:0000313" key="3">
    <source>
        <dbReference type="Proteomes" id="UP000233343"/>
    </source>
</evidence>
<dbReference type="AlphaFoldDB" id="A0A2N0ZB03"/>
<dbReference type="PROSITE" id="PS51257">
    <property type="entry name" value="PROKAR_LIPOPROTEIN"/>
    <property type="match status" value="1"/>
</dbReference>
<dbReference type="EMBL" id="PISD01000061">
    <property type="protein sequence ID" value="PKG26690.1"/>
    <property type="molecule type" value="Genomic_DNA"/>
</dbReference>
<evidence type="ECO:0000256" key="1">
    <source>
        <dbReference type="SAM" id="SignalP"/>
    </source>
</evidence>
<evidence type="ECO:0000313" key="2">
    <source>
        <dbReference type="EMBL" id="PKG26690.1"/>
    </source>
</evidence>
<organism evidence="2 3">
    <name type="scientific">Cytobacillus horneckiae</name>
    <dbReference type="NCBI Taxonomy" id="549687"/>
    <lineage>
        <taxon>Bacteria</taxon>
        <taxon>Bacillati</taxon>
        <taxon>Bacillota</taxon>
        <taxon>Bacilli</taxon>
        <taxon>Bacillales</taxon>
        <taxon>Bacillaceae</taxon>
        <taxon>Cytobacillus</taxon>
    </lineage>
</organism>
<accession>A0A2N0ZB03</accession>
<sequence>MKQILIAFSTLGLILMLISCNGSNSHAPSYDGFDSTVEQYFVAATIKDFDTMKEYLPEALINEDQELLGAEKGEILFPQYKEKLKDNYSIKGFDYYYKDFNQILYLIEYTDPVTSNRLFSIYGVENKKDGYQMMNRYDLKISGLHFKEETSQSTITVSDLRELMEKHKNHVYSVDIS</sequence>
<feature type="signal peptide" evidence="1">
    <location>
        <begin position="1"/>
        <end position="27"/>
    </location>
</feature>
<keyword evidence="1" id="KW-0732">Signal</keyword>
<gene>
    <name evidence="2" type="ORF">CWS20_22855</name>
</gene>
<reference evidence="2 3" key="1">
    <citation type="journal article" date="2010" name="Int. J. Syst. Evol. Microbiol.">
        <title>Bacillus horneckiae sp. nov., isolated from a spacecraft-assembly clean room.</title>
        <authorList>
            <person name="Vaishampayan P."/>
            <person name="Probst A."/>
            <person name="Krishnamurthi S."/>
            <person name="Ghosh S."/>
            <person name="Osman S."/>
            <person name="McDowall A."/>
            <person name="Ruckmani A."/>
            <person name="Mayilraj S."/>
            <person name="Venkateswaran K."/>
        </authorList>
    </citation>
    <scope>NUCLEOTIDE SEQUENCE [LARGE SCALE GENOMIC DNA]</scope>
    <source>
        <strain evidence="3">1PO1SC</strain>
    </source>
</reference>
<name>A0A2N0ZB03_9BACI</name>
<keyword evidence="3" id="KW-1185">Reference proteome</keyword>
<dbReference type="RefSeq" id="WP_066194559.1">
    <property type="nucleotide sequence ID" value="NZ_JARSFA010000044.1"/>
</dbReference>
<comment type="caution">
    <text evidence="2">The sequence shown here is derived from an EMBL/GenBank/DDBJ whole genome shotgun (WGS) entry which is preliminary data.</text>
</comment>
<dbReference type="Proteomes" id="UP000233343">
    <property type="component" value="Unassembled WGS sequence"/>
</dbReference>